<proteinExistence type="predicted"/>
<dbReference type="SUPFAM" id="SSF52218">
    <property type="entry name" value="Flavoproteins"/>
    <property type="match status" value="1"/>
</dbReference>
<dbReference type="Gene3D" id="3.40.50.360">
    <property type="match status" value="1"/>
</dbReference>
<evidence type="ECO:0000259" key="1">
    <source>
        <dbReference type="Pfam" id="PF03358"/>
    </source>
</evidence>
<feature type="domain" description="NADPH-dependent FMN reductase-like" evidence="1">
    <location>
        <begin position="3"/>
        <end position="147"/>
    </location>
</feature>
<dbReference type="PANTHER" id="PTHR30543">
    <property type="entry name" value="CHROMATE REDUCTASE"/>
    <property type="match status" value="1"/>
</dbReference>
<dbReference type="EMBL" id="CP102514">
    <property type="protein sequence ID" value="UUY47973.1"/>
    <property type="molecule type" value="Genomic_DNA"/>
</dbReference>
<dbReference type="InterPro" id="IPR050712">
    <property type="entry name" value="NAD(P)H-dep_reductase"/>
</dbReference>
<protein>
    <submittedName>
        <fullName evidence="2">NAD(P)H-dependent oxidoreductase</fullName>
    </submittedName>
</protein>
<dbReference type="GeneID" id="95574300"/>
<name>A0ABY5PWS3_9ACTN</name>
<keyword evidence="3" id="KW-1185">Reference proteome</keyword>
<gene>
    <name evidence="2" type="ORF">NRK68_12530</name>
</gene>
<dbReference type="RefSeq" id="WP_183065512.1">
    <property type="nucleotide sequence ID" value="NZ_CP102514.1"/>
</dbReference>
<sequence length="195" mass="20563">MTRLHVISAATRPTSSGRPLARWVTGRAREHGGFEVTPVDLAEIALPFLDEPEYASTGNYAHQHTRDWSALVDSADAFLFVLPMYNGGFTAPFKNAIDFLYNEWKGKPVGIVSYSAGPTGGAPAAEMLLPVLTRLGMLPAEHSVAIPGIPKLIGAEGFEAPETLAAELAAVLADVAELAAQREAEPAAQAVAVTA</sequence>
<organism evidence="2 3">
    <name type="scientific">Streptomyces yangpuensis</name>
    <dbReference type="NCBI Taxonomy" id="1648182"/>
    <lineage>
        <taxon>Bacteria</taxon>
        <taxon>Bacillati</taxon>
        <taxon>Actinomycetota</taxon>
        <taxon>Actinomycetes</taxon>
        <taxon>Kitasatosporales</taxon>
        <taxon>Streptomycetaceae</taxon>
        <taxon>Streptomyces</taxon>
    </lineage>
</organism>
<dbReference type="Proteomes" id="UP001057738">
    <property type="component" value="Chromosome"/>
</dbReference>
<dbReference type="Pfam" id="PF03358">
    <property type="entry name" value="FMN_red"/>
    <property type="match status" value="1"/>
</dbReference>
<evidence type="ECO:0000313" key="3">
    <source>
        <dbReference type="Proteomes" id="UP001057738"/>
    </source>
</evidence>
<dbReference type="InterPro" id="IPR029039">
    <property type="entry name" value="Flavoprotein-like_sf"/>
</dbReference>
<evidence type="ECO:0000313" key="2">
    <source>
        <dbReference type="EMBL" id="UUY47973.1"/>
    </source>
</evidence>
<dbReference type="InterPro" id="IPR005025">
    <property type="entry name" value="FMN_Rdtase-like_dom"/>
</dbReference>
<reference evidence="2" key="1">
    <citation type="submission" date="2022-08" db="EMBL/GenBank/DDBJ databases">
        <authorList>
            <person name="Tian L."/>
        </authorList>
    </citation>
    <scope>NUCLEOTIDE SEQUENCE</scope>
    <source>
        <strain evidence="2">CM253</strain>
    </source>
</reference>
<accession>A0ABY5PWS3</accession>
<dbReference type="PANTHER" id="PTHR30543:SF21">
    <property type="entry name" value="NAD(P)H-DEPENDENT FMN REDUCTASE LOT6"/>
    <property type="match status" value="1"/>
</dbReference>